<gene>
    <name evidence="2" type="ORF">BDV98DRAFT_559872</name>
</gene>
<dbReference type="SUPFAM" id="SSF48371">
    <property type="entry name" value="ARM repeat"/>
    <property type="match status" value="1"/>
</dbReference>
<dbReference type="Gene3D" id="1.25.10.10">
    <property type="entry name" value="Leucine-rich Repeat Variant"/>
    <property type="match status" value="1"/>
</dbReference>
<evidence type="ECO:0000313" key="2">
    <source>
        <dbReference type="EMBL" id="TFL06714.1"/>
    </source>
</evidence>
<dbReference type="Pfam" id="PF24139">
    <property type="entry name" value="TPR_TNPO3_IPO13_4th"/>
    <property type="match status" value="1"/>
</dbReference>
<dbReference type="OrthoDB" id="435593at2759"/>
<dbReference type="InterPro" id="IPR011989">
    <property type="entry name" value="ARM-like"/>
</dbReference>
<dbReference type="GO" id="GO:0006606">
    <property type="term" value="P:protein import into nucleus"/>
    <property type="evidence" value="ECO:0007669"/>
    <property type="project" value="TreeGrafter"/>
</dbReference>
<dbReference type="EMBL" id="ML178815">
    <property type="protein sequence ID" value="TFL06714.1"/>
    <property type="molecule type" value="Genomic_DNA"/>
</dbReference>
<dbReference type="Pfam" id="PF24138">
    <property type="entry name" value="TPR_TNPO3_IPO13_2nd"/>
    <property type="match status" value="1"/>
</dbReference>
<feature type="domain" description="Importin N-terminal" evidence="1">
    <location>
        <begin position="23"/>
        <end position="90"/>
    </location>
</feature>
<name>A0A5C3R699_9AGAR</name>
<dbReference type="Pfam" id="PF03810">
    <property type="entry name" value="IBN_N"/>
    <property type="match status" value="1"/>
</dbReference>
<dbReference type="InterPro" id="IPR057941">
    <property type="entry name" value="TPR_TNPO3_IPO13_2nd"/>
</dbReference>
<dbReference type="InterPro" id="IPR001494">
    <property type="entry name" value="Importin-beta_N"/>
</dbReference>
<dbReference type="GO" id="GO:0005737">
    <property type="term" value="C:cytoplasm"/>
    <property type="evidence" value="ECO:0007669"/>
    <property type="project" value="TreeGrafter"/>
</dbReference>
<dbReference type="Pfam" id="PF08389">
    <property type="entry name" value="Xpo1"/>
    <property type="match status" value="1"/>
</dbReference>
<reference evidence="2 3" key="1">
    <citation type="journal article" date="2019" name="Nat. Ecol. Evol.">
        <title>Megaphylogeny resolves global patterns of mushroom evolution.</title>
        <authorList>
            <person name="Varga T."/>
            <person name="Krizsan K."/>
            <person name="Foldi C."/>
            <person name="Dima B."/>
            <person name="Sanchez-Garcia M."/>
            <person name="Sanchez-Ramirez S."/>
            <person name="Szollosi G.J."/>
            <person name="Szarkandi J.G."/>
            <person name="Papp V."/>
            <person name="Albert L."/>
            <person name="Andreopoulos W."/>
            <person name="Angelini C."/>
            <person name="Antonin V."/>
            <person name="Barry K.W."/>
            <person name="Bougher N.L."/>
            <person name="Buchanan P."/>
            <person name="Buyck B."/>
            <person name="Bense V."/>
            <person name="Catcheside P."/>
            <person name="Chovatia M."/>
            <person name="Cooper J."/>
            <person name="Damon W."/>
            <person name="Desjardin D."/>
            <person name="Finy P."/>
            <person name="Geml J."/>
            <person name="Haridas S."/>
            <person name="Hughes K."/>
            <person name="Justo A."/>
            <person name="Karasinski D."/>
            <person name="Kautmanova I."/>
            <person name="Kiss B."/>
            <person name="Kocsube S."/>
            <person name="Kotiranta H."/>
            <person name="LaButti K.M."/>
            <person name="Lechner B.E."/>
            <person name="Liimatainen K."/>
            <person name="Lipzen A."/>
            <person name="Lukacs Z."/>
            <person name="Mihaltcheva S."/>
            <person name="Morgado L.N."/>
            <person name="Niskanen T."/>
            <person name="Noordeloos M.E."/>
            <person name="Ohm R.A."/>
            <person name="Ortiz-Santana B."/>
            <person name="Ovrebo C."/>
            <person name="Racz N."/>
            <person name="Riley R."/>
            <person name="Savchenko A."/>
            <person name="Shiryaev A."/>
            <person name="Soop K."/>
            <person name="Spirin V."/>
            <person name="Szebenyi C."/>
            <person name="Tomsovsky M."/>
            <person name="Tulloss R.E."/>
            <person name="Uehling J."/>
            <person name="Grigoriev I.V."/>
            <person name="Vagvolgyi C."/>
            <person name="Papp T."/>
            <person name="Martin F.M."/>
            <person name="Miettinen O."/>
            <person name="Hibbett D.S."/>
            <person name="Nagy L.G."/>
        </authorList>
    </citation>
    <scope>NUCLEOTIDE SEQUENCE [LARGE SCALE GENOMIC DNA]</scope>
    <source>
        <strain evidence="2 3">CBS 309.79</strain>
    </source>
</reference>
<dbReference type="Proteomes" id="UP000305067">
    <property type="component" value="Unassembled WGS sequence"/>
</dbReference>
<dbReference type="PANTHER" id="PTHR12363:SF53">
    <property type="entry name" value="MRNA TRANSPORT REGULATOR MTR10"/>
    <property type="match status" value="1"/>
</dbReference>
<dbReference type="SMART" id="SM00913">
    <property type="entry name" value="IBN_N"/>
    <property type="match status" value="1"/>
</dbReference>
<dbReference type="AlphaFoldDB" id="A0A5C3R699"/>
<dbReference type="InterPro" id="IPR057942">
    <property type="entry name" value="TPR_TNPO3_IPO13_3rd"/>
</dbReference>
<accession>A0A5C3R699</accession>
<keyword evidence="3" id="KW-1185">Reference proteome</keyword>
<dbReference type="PANTHER" id="PTHR12363">
    <property type="entry name" value="TRANSPORTIN 3 AND IMPORTIN 13"/>
    <property type="match status" value="1"/>
</dbReference>
<evidence type="ECO:0000259" key="1">
    <source>
        <dbReference type="SMART" id="SM00913"/>
    </source>
</evidence>
<dbReference type="InterPro" id="IPR013598">
    <property type="entry name" value="Exportin-1/Importin-b-like"/>
</dbReference>
<dbReference type="InterPro" id="IPR016024">
    <property type="entry name" value="ARM-type_fold"/>
</dbReference>
<sequence length="927" mass="102607">MQQLLDALAVFSQAPDKLALERANAWLQDFQHSPEAWATCNVLLLSPDAPPAAKLFASQTFRAKVTYDLNQMNPANLVGLRDTLMTALQQYGTTGPRTVVVQLCLALACLALQLPQWENAVESTIATLGQNPATVPALLEFLLLLPEELNNNTRIPITDDEWRERAAQLLTANSTRILDLLAMYIQAPGVTSTVQNQIFRCLQAWLRAGEIVVGDLTRSPLFGFAFEALASEQLFDTAVDVICEIIHETQEIDDNMPAIELIVPRVISLKPQLSQHAEDPDQVRGYARIFAEAGQTYRMLLLHHPETFFPIVEALGECAAYPDLDIVPITFAFWERLAQILGKRSSIPPAFQDAYRSLMMVIVRHLHFASEETSQTGEEADTFRGFRHIMGDTLKDCCYVLGSEDCLRSLHGLITTALTQNAQTPSWQAIEAPLFALRSVGAEINPKDKSSVPEILDLIPQLPKHPRVQYAALLIIGRYSEWINYHPEYLQATLAYVSTGFEDSDQDVCAAASQALKFLCQDCRQHLADFLPNLHTFLSASATKLAQDDRRQVYEAIAYVISAMPMAQAAESLRTFSLGILSQVHALANMPAASKQEVQVVCDGLENLEVMLGIIGPFGEELPPGCRDTCSETWAVFDLLISKFGTDYAITERSTRVLRHGIAFFGRSALPVVAQCVGRMSLTFESTGLPSYMWIAGKLIGLFGNESDPAIRTSFQEVFDRSTNRVITFLQAASTQQIPDVIEDYVQLELQLLHLAPDVYFTSPTFSSAFKASMAALTLVHSDIILAALTLFRNILSHDCLDTSPPPAKFTIYTSSIKEVVEQEGFAFLGYLLNGFIGDFPEDSTSAIVNIIRALATHWGTQLLTWLPPVLEQLPTSRVPASAKAQFLSDINSAITAREYDKVKYAVLGLNRVARRSRDRRLGALDS</sequence>
<dbReference type="InterPro" id="IPR051345">
    <property type="entry name" value="Importin_beta-like_NTR"/>
</dbReference>
<dbReference type="STRING" id="1884261.A0A5C3R699"/>
<dbReference type="InterPro" id="IPR058537">
    <property type="entry name" value="TPR_TNPO3_IPO13_4th"/>
</dbReference>
<organism evidence="2 3">
    <name type="scientific">Pterulicium gracile</name>
    <dbReference type="NCBI Taxonomy" id="1884261"/>
    <lineage>
        <taxon>Eukaryota</taxon>
        <taxon>Fungi</taxon>
        <taxon>Dikarya</taxon>
        <taxon>Basidiomycota</taxon>
        <taxon>Agaricomycotina</taxon>
        <taxon>Agaricomycetes</taxon>
        <taxon>Agaricomycetidae</taxon>
        <taxon>Agaricales</taxon>
        <taxon>Pleurotineae</taxon>
        <taxon>Pterulaceae</taxon>
        <taxon>Pterulicium</taxon>
    </lineage>
</organism>
<proteinExistence type="predicted"/>
<protein>
    <submittedName>
        <fullName evidence="2">Armadillo-type protein</fullName>
    </submittedName>
</protein>
<dbReference type="GO" id="GO:0031267">
    <property type="term" value="F:small GTPase binding"/>
    <property type="evidence" value="ECO:0007669"/>
    <property type="project" value="InterPro"/>
</dbReference>
<evidence type="ECO:0000313" key="3">
    <source>
        <dbReference type="Proteomes" id="UP000305067"/>
    </source>
</evidence>
<dbReference type="Pfam" id="PF24140">
    <property type="entry name" value="TPR_TNPO3_IPO13_3rd"/>
    <property type="match status" value="1"/>
</dbReference>